<dbReference type="FunFam" id="3.40.50.300:FF:003473">
    <property type="entry name" value="Dynamin GTPase"/>
    <property type="match status" value="1"/>
</dbReference>
<dbReference type="OrthoDB" id="5061070at2759"/>
<evidence type="ECO:0000256" key="2">
    <source>
        <dbReference type="ARBA" id="ARBA00023134"/>
    </source>
</evidence>
<dbReference type="Proteomes" id="UP000315496">
    <property type="component" value="Chromosome 2"/>
</dbReference>
<dbReference type="Pfam" id="PF00350">
    <property type="entry name" value="Dynamin_N"/>
    <property type="match status" value="1"/>
</dbReference>
<keyword evidence="2" id="KW-0342">GTP-binding</keyword>
<dbReference type="Pfam" id="PF01031">
    <property type="entry name" value="Dynamin_M"/>
    <property type="match status" value="1"/>
</dbReference>
<reference evidence="6 7" key="1">
    <citation type="submission" date="2019-05" db="EMBL/GenBank/DDBJ databases">
        <title>The compact genome of Giardia muris reveals important steps in the evolution of intestinal protozoan parasites.</title>
        <authorList>
            <person name="Xu F."/>
            <person name="Jimenez-Gonzalez A."/>
            <person name="Einarsson E."/>
            <person name="Astvaldsson A."/>
            <person name="Peirasmaki D."/>
            <person name="Eckmann L."/>
            <person name="Andersson J.O."/>
            <person name="Svard S.G."/>
            <person name="Jerlstrom-Hultqvist J."/>
        </authorList>
    </citation>
    <scope>NUCLEOTIDE SEQUENCE [LARGE SCALE GENOMIC DNA]</scope>
    <source>
        <strain evidence="6 7">Roberts-Thomson</strain>
    </source>
</reference>
<protein>
    <submittedName>
        <fullName evidence="6">Dynamin</fullName>
    </submittedName>
</protein>
<dbReference type="GO" id="GO:0005525">
    <property type="term" value="F:GTP binding"/>
    <property type="evidence" value="ECO:0007669"/>
    <property type="project" value="InterPro"/>
</dbReference>
<keyword evidence="1" id="KW-0547">Nucleotide-binding</keyword>
<dbReference type="Pfam" id="PF02212">
    <property type="entry name" value="GED"/>
    <property type="match status" value="1"/>
</dbReference>
<dbReference type="GO" id="GO:0016020">
    <property type="term" value="C:membrane"/>
    <property type="evidence" value="ECO:0007669"/>
    <property type="project" value="TreeGrafter"/>
</dbReference>
<dbReference type="SMART" id="SM00053">
    <property type="entry name" value="DYNc"/>
    <property type="match status" value="1"/>
</dbReference>
<dbReference type="PRINTS" id="PR00195">
    <property type="entry name" value="DYNAMIN"/>
</dbReference>
<evidence type="ECO:0000313" key="7">
    <source>
        <dbReference type="Proteomes" id="UP000315496"/>
    </source>
</evidence>
<dbReference type="InterPro" id="IPR020850">
    <property type="entry name" value="GED_dom"/>
</dbReference>
<gene>
    <name evidence="6" type="ORF">GMRT_12517</name>
</gene>
<name>A0A4Z1STS6_GIAMU</name>
<comment type="caution">
    <text evidence="6">The sequence shown here is derived from an EMBL/GenBank/DDBJ whole genome shotgun (WGS) entry which is preliminary data.</text>
</comment>
<dbReference type="SMART" id="SM00302">
    <property type="entry name" value="GED"/>
    <property type="match status" value="1"/>
</dbReference>
<evidence type="ECO:0000259" key="4">
    <source>
        <dbReference type="PROSITE" id="PS51388"/>
    </source>
</evidence>
<feature type="compositionally biased region" description="Pro residues" evidence="3">
    <location>
        <begin position="544"/>
        <end position="571"/>
    </location>
</feature>
<dbReference type="InterPro" id="IPR022812">
    <property type="entry name" value="Dynamin"/>
</dbReference>
<dbReference type="PANTHER" id="PTHR11566">
    <property type="entry name" value="DYNAMIN"/>
    <property type="match status" value="1"/>
</dbReference>
<dbReference type="Gene3D" id="1.20.120.1240">
    <property type="entry name" value="Dynamin, middle domain"/>
    <property type="match status" value="1"/>
</dbReference>
<dbReference type="GO" id="GO:0003924">
    <property type="term" value="F:GTPase activity"/>
    <property type="evidence" value="ECO:0007669"/>
    <property type="project" value="InterPro"/>
</dbReference>
<organism evidence="6 7">
    <name type="scientific">Giardia muris</name>
    <dbReference type="NCBI Taxonomy" id="5742"/>
    <lineage>
        <taxon>Eukaryota</taxon>
        <taxon>Metamonada</taxon>
        <taxon>Diplomonadida</taxon>
        <taxon>Hexamitidae</taxon>
        <taxon>Giardiinae</taxon>
        <taxon>Giardia</taxon>
    </lineage>
</organism>
<dbReference type="VEuPathDB" id="GiardiaDB:GMRT_12517"/>
<dbReference type="CDD" id="cd08771">
    <property type="entry name" value="DLP_1"/>
    <property type="match status" value="1"/>
</dbReference>
<dbReference type="InterPro" id="IPR000375">
    <property type="entry name" value="Dynamin_stalk"/>
</dbReference>
<dbReference type="PROSITE" id="PS51718">
    <property type="entry name" value="G_DYNAMIN_2"/>
    <property type="match status" value="1"/>
</dbReference>
<dbReference type="GO" id="GO:0005737">
    <property type="term" value="C:cytoplasm"/>
    <property type="evidence" value="ECO:0007669"/>
    <property type="project" value="TreeGrafter"/>
</dbReference>
<dbReference type="InterPro" id="IPR030381">
    <property type="entry name" value="G_DYNAMIN_dom"/>
</dbReference>
<dbReference type="EMBL" id="VDLU01000002">
    <property type="protein sequence ID" value="TNJ28385.1"/>
    <property type="molecule type" value="Genomic_DNA"/>
</dbReference>
<evidence type="ECO:0000256" key="1">
    <source>
        <dbReference type="ARBA" id="ARBA00022741"/>
    </source>
</evidence>
<dbReference type="InterPro" id="IPR045063">
    <property type="entry name" value="Dynamin_N"/>
</dbReference>
<evidence type="ECO:0000259" key="5">
    <source>
        <dbReference type="PROSITE" id="PS51718"/>
    </source>
</evidence>
<dbReference type="GO" id="GO:0008017">
    <property type="term" value="F:microtubule binding"/>
    <property type="evidence" value="ECO:0007669"/>
    <property type="project" value="TreeGrafter"/>
</dbReference>
<accession>A0A4Z1STS6</accession>
<dbReference type="SUPFAM" id="SSF52540">
    <property type="entry name" value="P-loop containing nucleoside triphosphate hydrolases"/>
    <property type="match status" value="1"/>
</dbReference>
<evidence type="ECO:0000313" key="6">
    <source>
        <dbReference type="EMBL" id="TNJ28385.1"/>
    </source>
</evidence>
<proteinExistence type="predicted"/>
<dbReference type="AlphaFoldDB" id="A0A4Z1STS6"/>
<dbReference type="InterPro" id="IPR001401">
    <property type="entry name" value="Dynamin_GTPase"/>
</dbReference>
<feature type="domain" description="Dynamin-type G" evidence="5">
    <location>
        <begin position="27"/>
        <end position="308"/>
    </location>
</feature>
<dbReference type="GO" id="GO:0005874">
    <property type="term" value="C:microtubule"/>
    <property type="evidence" value="ECO:0007669"/>
    <property type="project" value="TreeGrafter"/>
</dbReference>
<sequence>MAQIDRLIPIINSLQDVFSAIGQERAGIDLPQIAVVGSQSAGKSSVLEAVCGRDILPRSAGICTRRPLILQLVPTKPGQFVKDSRGQTFEEWGEFLHTKDKKFLHHSEICQEIVAETDRVTGGTLNISSLPIRLKLFSPTVVPLTLVDLPGLVKNPLPGQPADIDVQIKKCVYEYIEKKNAVILAVSAANADLATSDAIQAATQCDPKGDRTVGVLTKIDIIDKGTETTTLAILKNEVHYLKLGWIAIMNRSQKDIDGKKPIAKHLLDEENFFKSHEYFAPIAQFSGVNYLARRLNQVLINHIQNVLPDLKMKVQMQLDKYGRELSSYGQHLEGRSDMERALLNLIATYSKEYDAILNGSAAGASKTELYGGARISYIFQSVLPRMFDTISIQDIINGEDVRTLIRNSSGTRSTLFLSESAFELLVRKVVQRLEGPCLHCLQLVKGELIAIAKSIPNQEMRKYRKLCNELVNTCIRLINDLTNPTGKFLKDMIQAELSYINTLHPDFIASQEFKGHIDGQRSMASMDISNQGFSTNDAFGGPGGVPPSGPGGVPPGGPMGGPPNMGPPGGPPNMMRPGGPPPGGMPPGGPGMRPGGPPGAPGGPNGPGGPGGPGPAFKDGVPERLVAEGPLSEAEKLGVDLIPRLMTAYYRVIRKKIEDSVPKACIAFLVKASISQLQEVLVRNLYSPDKIDDLLCEDPAIREKRSACRQLVDVMHRASNILDKIGDIRNVDDLAKGGPQKSPNVGPKA</sequence>
<feature type="compositionally biased region" description="Gly residues" evidence="3">
    <location>
        <begin position="602"/>
        <end position="611"/>
    </location>
</feature>
<dbReference type="Gene3D" id="3.40.50.300">
    <property type="entry name" value="P-loop containing nucleotide triphosphate hydrolases"/>
    <property type="match status" value="1"/>
</dbReference>
<dbReference type="InterPro" id="IPR027417">
    <property type="entry name" value="P-loop_NTPase"/>
</dbReference>
<dbReference type="PROSITE" id="PS51388">
    <property type="entry name" value="GED"/>
    <property type="match status" value="1"/>
</dbReference>
<dbReference type="InterPro" id="IPR003130">
    <property type="entry name" value="GED"/>
</dbReference>
<evidence type="ECO:0000256" key="3">
    <source>
        <dbReference type="SAM" id="MobiDB-lite"/>
    </source>
</evidence>
<dbReference type="PANTHER" id="PTHR11566:SF21">
    <property type="entry name" value="DYNAMIN RELATED PROTEIN 1, ISOFORM A"/>
    <property type="match status" value="1"/>
</dbReference>
<feature type="region of interest" description="Disordered" evidence="3">
    <location>
        <begin position="529"/>
        <end position="621"/>
    </location>
</feature>
<keyword evidence="7" id="KW-1185">Reference proteome</keyword>
<feature type="compositionally biased region" description="Pro residues" evidence="3">
    <location>
        <begin position="578"/>
        <end position="601"/>
    </location>
</feature>
<feature type="domain" description="GED" evidence="4">
    <location>
        <begin position="639"/>
        <end position="730"/>
    </location>
</feature>